<gene>
    <name evidence="1" type="ORF">Aci05_152</name>
</gene>
<reference evidence="1 2" key="1">
    <citation type="submission" date="2018-08" db="EMBL/GenBank/DDBJ databases">
        <title>Complete genome sequence of five Acinetobacter baumannii phages from Abidjan, Cote d'Ivoire.</title>
        <authorList>
            <person name="Essoh C."/>
            <person name="Vernadet J.-P."/>
            <person name="Vergnaud G."/>
            <person name="Resch G."/>
            <person name="Pourcel C."/>
        </authorList>
    </citation>
    <scope>NUCLEOTIDE SEQUENCE [LARGE SCALE GENOMIC DNA]</scope>
</reference>
<protein>
    <submittedName>
        <fullName evidence="1">Uncharacterized protein</fullName>
    </submittedName>
</protein>
<proteinExistence type="predicted"/>
<keyword evidence="2" id="KW-1185">Reference proteome</keyword>
<accession>A0A386KDV2</accession>
<evidence type="ECO:0000313" key="1">
    <source>
        <dbReference type="EMBL" id="AYD82456.1"/>
    </source>
</evidence>
<dbReference type="EMBL" id="MH746814">
    <property type="protein sequence ID" value="AYD82456.1"/>
    <property type="molecule type" value="Genomic_DNA"/>
</dbReference>
<dbReference type="Proteomes" id="UP000269940">
    <property type="component" value="Segment"/>
</dbReference>
<name>A0A386KDV2_9CAUD</name>
<organism evidence="1 2">
    <name type="scientific">Acinetobacter phage vB_AbaM_B09_Aci05</name>
    <dbReference type="NCBI Taxonomy" id="2315458"/>
    <lineage>
        <taxon>Viruses</taxon>
        <taxon>Duplodnaviria</taxon>
        <taxon>Heunggongvirae</taxon>
        <taxon>Uroviricota</taxon>
        <taxon>Caudoviricetes</taxon>
        <taxon>Saclayvirus</taxon>
        <taxon>Saclayvirus Aci05</taxon>
    </lineage>
</organism>
<evidence type="ECO:0000313" key="2">
    <source>
        <dbReference type="Proteomes" id="UP000269940"/>
    </source>
</evidence>
<sequence length="58" mass="6773">MMYALVLIVFGNNVYTPIDKVEIKHSLTYSQCQKQMKDLNKNIQGAQVQFTCESYQLR</sequence>